<dbReference type="Pfam" id="PF01412">
    <property type="entry name" value="ArfGap"/>
    <property type="match status" value="1"/>
</dbReference>
<dbReference type="SMART" id="SM00233">
    <property type="entry name" value="PH"/>
    <property type="match status" value="1"/>
</dbReference>
<dbReference type="InterPro" id="IPR011993">
    <property type="entry name" value="PH-like_dom_sf"/>
</dbReference>
<dbReference type="InterPro" id="IPR037278">
    <property type="entry name" value="ARFGAP/RecO"/>
</dbReference>
<dbReference type="SUPFAM" id="SSF57863">
    <property type="entry name" value="ArfGap/RecO-like zinc finger"/>
    <property type="match status" value="1"/>
</dbReference>
<dbReference type="PROSITE" id="PS50003">
    <property type="entry name" value="PH_DOMAIN"/>
    <property type="match status" value="1"/>
</dbReference>
<dbReference type="CDD" id="cd08204">
    <property type="entry name" value="ArfGap"/>
    <property type="match status" value="1"/>
</dbReference>
<dbReference type="Gene3D" id="1.20.1270.60">
    <property type="entry name" value="Arfaptin homology (AH) domain/BAR domain"/>
    <property type="match status" value="1"/>
</dbReference>
<dbReference type="PRINTS" id="PR00405">
    <property type="entry name" value="REVINTRACTNG"/>
</dbReference>
<keyword evidence="1" id="KW-0479">Metal-binding</keyword>
<dbReference type="SUPFAM" id="SSF103657">
    <property type="entry name" value="BAR/IMD domain-like"/>
    <property type="match status" value="1"/>
</dbReference>
<reference evidence="7 8" key="1">
    <citation type="journal article" date="2021" name="bioRxiv">
        <title>The Gossypium anomalum genome as a resource for cotton improvement and evolutionary analysis of hybrid incompatibility.</title>
        <authorList>
            <person name="Grover C.E."/>
            <person name="Yuan D."/>
            <person name="Arick M.A."/>
            <person name="Miller E.R."/>
            <person name="Hu G."/>
            <person name="Peterson D.G."/>
            <person name="Wendel J.F."/>
            <person name="Udall J.A."/>
        </authorList>
    </citation>
    <scope>NUCLEOTIDE SEQUENCE [LARGE SCALE GENOMIC DNA]</scope>
    <source>
        <strain evidence="7">JFW-Udall</strain>
        <tissue evidence="7">Leaf</tissue>
    </source>
</reference>
<comment type="caution">
    <text evidence="7">The sequence shown here is derived from an EMBL/GenBank/DDBJ whole genome shotgun (WGS) entry which is preliminary data.</text>
</comment>
<evidence type="ECO:0000259" key="6">
    <source>
        <dbReference type="PROSITE" id="PS50115"/>
    </source>
</evidence>
<keyword evidence="8" id="KW-1185">Reference proteome</keyword>
<dbReference type="InterPro" id="IPR027267">
    <property type="entry name" value="AH/BAR_dom_sf"/>
</dbReference>
<feature type="domain" description="Arf-GAP" evidence="6">
    <location>
        <begin position="890"/>
        <end position="981"/>
    </location>
</feature>
<evidence type="ECO:0000256" key="2">
    <source>
        <dbReference type="ARBA" id="ARBA00022771"/>
    </source>
</evidence>
<dbReference type="PANTHER" id="PTHR23180:SF244">
    <property type="entry name" value="ADP-RIBOSYLATION FACTOR GTPASE-ACTIVATING PROTEIN AGD2"/>
    <property type="match status" value="1"/>
</dbReference>
<dbReference type="InterPro" id="IPR001849">
    <property type="entry name" value="PH_domain"/>
</dbReference>
<organism evidence="7 8">
    <name type="scientific">Gossypium anomalum</name>
    <dbReference type="NCBI Taxonomy" id="47600"/>
    <lineage>
        <taxon>Eukaryota</taxon>
        <taxon>Viridiplantae</taxon>
        <taxon>Streptophyta</taxon>
        <taxon>Embryophyta</taxon>
        <taxon>Tracheophyta</taxon>
        <taxon>Spermatophyta</taxon>
        <taxon>Magnoliopsida</taxon>
        <taxon>eudicotyledons</taxon>
        <taxon>Gunneridae</taxon>
        <taxon>Pentapetalae</taxon>
        <taxon>rosids</taxon>
        <taxon>malvids</taxon>
        <taxon>Malvales</taxon>
        <taxon>Malvaceae</taxon>
        <taxon>Malvoideae</taxon>
        <taxon>Gossypium</taxon>
    </lineage>
</organism>
<dbReference type="Gene3D" id="2.30.29.30">
    <property type="entry name" value="Pleckstrin-homology domain (PH domain)/Phosphotyrosine-binding domain (PTB)"/>
    <property type="match status" value="1"/>
</dbReference>
<evidence type="ECO:0000256" key="3">
    <source>
        <dbReference type="ARBA" id="ARBA00022833"/>
    </source>
</evidence>
<keyword evidence="2 4" id="KW-0863">Zinc-finger</keyword>
<dbReference type="GO" id="GO:0005096">
    <property type="term" value="F:GTPase activator activity"/>
    <property type="evidence" value="ECO:0007669"/>
    <property type="project" value="InterPro"/>
</dbReference>
<dbReference type="PROSITE" id="PS50115">
    <property type="entry name" value="ARFGAP"/>
    <property type="match status" value="1"/>
</dbReference>
<proteinExistence type="predicted"/>
<dbReference type="Gene3D" id="1.10.220.150">
    <property type="entry name" value="Arf GTPase activating protein"/>
    <property type="match status" value="1"/>
</dbReference>
<evidence type="ECO:0000259" key="5">
    <source>
        <dbReference type="PROSITE" id="PS50003"/>
    </source>
</evidence>
<dbReference type="SMART" id="SM00105">
    <property type="entry name" value="ArfGap"/>
    <property type="match status" value="1"/>
</dbReference>
<dbReference type="InterPro" id="IPR045258">
    <property type="entry name" value="ACAP1/2/3-like"/>
</dbReference>
<feature type="domain" description="PH" evidence="5">
    <location>
        <begin position="660"/>
        <end position="847"/>
    </location>
</feature>
<gene>
    <name evidence="7" type="ORF">CXB51_005161</name>
</gene>
<dbReference type="GO" id="GO:0008270">
    <property type="term" value="F:zinc ion binding"/>
    <property type="evidence" value="ECO:0007669"/>
    <property type="project" value="UniProtKB-KW"/>
</dbReference>
<evidence type="ECO:0000313" key="8">
    <source>
        <dbReference type="Proteomes" id="UP000701853"/>
    </source>
</evidence>
<name>A0A8J6D9I0_9ROSI</name>
<evidence type="ECO:0000313" key="7">
    <source>
        <dbReference type="EMBL" id="KAG8498755.1"/>
    </source>
</evidence>
<dbReference type="SUPFAM" id="SSF50729">
    <property type="entry name" value="PH domain-like"/>
    <property type="match status" value="1"/>
</dbReference>
<dbReference type="OrthoDB" id="194358at2759"/>
<dbReference type="Proteomes" id="UP000701853">
    <property type="component" value="Chromosome 3"/>
</dbReference>
<keyword evidence="3" id="KW-0862">Zinc</keyword>
<evidence type="ECO:0000256" key="1">
    <source>
        <dbReference type="ARBA" id="ARBA00022723"/>
    </source>
</evidence>
<dbReference type="InterPro" id="IPR038508">
    <property type="entry name" value="ArfGAP_dom_sf"/>
</dbReference>
<evidence type="ECO:0000256" key="4">
    <source>
        <dbReference type="PROSITE-ProRule" id="PRU00288"/>
    </source>
</evidence>
<evidence type="ECO:0008006" key="9">
    <source>
        <dbReference type="Google" id="ProtNLM"/>
    </source>
</evidence>
<dbReference type="AlphaFoldDB" id="A0A8J6D9I0"/>
<dbReference type="EMBL" id="JAHUZN010000003">
    <property type="protein sequence ID" value="KAG8498755.1"/>
    <property type="molecule type" value="Genomic_DNA"/>
</dbReference>
<dbReference type="PANTHER" id="PTHR23180">
    <property type="entry name" value="CENTAURIN/ARF"/>
    <property type="match status" value="1"/>
</dbReference>
<dbReference type="Pfam" id="PF00169">
    <property type="entry name" value="PH"/>
    <property type="match status" value="1"/>
</dbReference>
<accession>A0A8J6D9I0</accession>
<protein>
    <recommendedName>
        <fullName evidence="9">Arf-GAP domain-containing protein</fullName>
    </recommendedName>
</protein>
<dbReference type="InterPro" id="IPR001164">
    <property type="entry name" value="ArfGAP_dom"/>
</dbReference>
<sequence>MIWKAQVEMLMYGHDLFSHLDGTTWFRQIKLIHDAILVSIDPTFASTVALSTTAHQVSQFLHTTFASKSQTIIISLQNCLACITKENSNRNVQLVRILQVLGPEYKDISAAICYRESTIIFEELYEKLLDHEIFLKNEECKQKPLVTISIAQQLNLGHFRPNNNNDHRQPNNFKNSSLGLIEIYNSKFHRNSFQGILSIVNSMVVLFYSQPKPWVVGLGVSHHITSDAQSLATTQDYRDLSEITMSNDRTIPIVKTLNKLLDNCSIPFTFSTSLIPCNSCLSNEMHMLPFSKIPCKLNVHLKSFTMIYGDLCLFCQKIKKKIQDVVKPYLKENFKQKFFVFIHMKLNDNIVMLSIQPKHCCIKPPYYMIYETLLTNNLPCTKHKLEPTSTSCVYFGFSNKNYCHPCFDPTTLKIYLSRDDLQNSKSSFERSRFNLVNALMNIEAKKKYEFLESISAIMDSHLKYLSWFVFPFMMYCLIFYLDETVNKSSVCGLNMIGFLLLQGFELLKQLEPFIHQRERERSEGENVRKLLTTTVQLTVSRVESITSRNFSIEKLALQITDPALPCQSVFFGNAKAYEFRPLTLSAECLHVYTYAQQAKELANAEQCSLEKRIQEFRTQAEIDIIKASTFNKFCWHLRYWHEFRQNIEAIMQSSRNGEVQTIKQGYLLKRSSSLRGDWKRRFFVLDSQGTLYYYRNKGIKPTGFLHHYAGSAEYNGGVFARFRAKYRTSSCEDNLGCRTVDLCTSTIKMGAEDTDLRLCFRIISPLKTYTLQVLGEAFENRCKCDPTISGGEAEDNLFIGSKHNERYGELLVQLCAGNKEGKSEPRDEAENAGDRTDWVNKITAVITSLLSSHILQQHVENNDYARKASSNVMLRNNHHTSEDQIGNRAESVSAVLREIPGNDVCAECNAHEPDWASLNLGILLCIECSGVHRNLGVHISKVRSLTLDVKVWEPSIVELFRTLGNAYCNSIWEGSLLENER</sequence>